<comment type="caution">
    <text evidence="9">The sequence shown here is derived from an EMBL/GenBank/DDBJ whole genome shotgun (WGS) entry which is preliminary data.</text>
</comment>
<dbReference type="InterPro" id="IPR011010">
    <property type="entry name" value="DNA_brk_join_enz"/>
</dbReference>
<evidence type="ECO:0000256" key="5">
    <source>
        <dbReference type="ARBA" id="ARBA00023172"/>
    </source>
</evidence>
<name>R5LDM4_9FIRM</name>
<keyword evidence="4 6" id="KW-0238">DNA-binding</keyword>
<evidence type="ECO:0000313" key="10">
    <source>
        <dbReference type="Proteomes" id="UP000018300"/>
    </source>
</evidence>
<dbReference type="SUPFAM" id="SSF56349">
    <property type="entry name" value="DNA breaking-rejoining enzymes"/>
    <property type="match status" value="1"/>
</dbReference>
<dbReference type="InterPro" id="IPR010998">
    <property type="entry name" value="Integrase_recombinase_N"/>
</dbReference>
<dbReference type="AlphaFoldDB" id="R5LDM4"/>
<dbReference type="InterPro" id="IPR013762">
    <property type="entry name" value="Integrase-like_cat_sf"/>
</dbReference>
<dbReference type="Pfam" id="PF02899">
    <property type="entry name" value="Phage_int_SAM_1"/>
    <property type="match status" value="1"/>
</dbReference>
<dbReference type="PANTHER" id="PTHR30349">
    <property type="entry name" value="PHAGE INTEGRASE-RELATED"/>
    <property type="match status" value="1"/>
</dbReference>
<feature type="domain" description="Core-binding (CB)" evidence="8">
    <location>
        <begin position="2"/>
        <end position="84"/>
    </location>
</feature>
<dbReference type="EMBL" id="CAYU010000056">
    <property type="protein sequence ID" value="CCY77268.1"/>
    <property type="molecule type" value="Genomic_DNA"/>
</dbReference>
<accession>R5LDM4</accession>
<dbReference type="Gene3D" id="1.10.150.130">
    <property type="match status" value="1"/>
</dbReference>
<comment type="similarity">
    <text evidence="2">Belongs to the 'phage' integrase family.</text>
</comment>
<proteinExistence type="inferred from homology"/>
<gene>
    <name evidence="9" type="ORF">BN569_00678</name>
</gene>
<dbReference type="InterPro" id="IPR044068">
    <property type="entry name" value="CB"/>
</dbReference>
<dbReference type="GO" id="GO:0006310">
    <property type="term" value="P:DNA recombination"/>
    <property type="evidence" value="ECO:0007669"/>
    <property type="project" value="UniProtKB-KW"/>
</dbReference>
<evidence type="ECO:0000256" key="6">
    <source>
        <dbReference type="PROSITE-ProRule" id="PRU01248"/>
    </source>
</evidence>
<dbReference type="InterPro" id="IPR050090">
    <property type="entry name" value="Tyrosine_recombinase_XerCD"/>
</dbReference>
<reference evidence="9" key="1">
    <citation type="submission" date="2012-11" db="EMBL/GenBank/DDBJ databases">
        <title>Dependencies among metagenomic species, viruses, plasmids and units of genetic variation.</title>
        <authorList>
            <person name="Nielsen H.B."/>
            <person name="Almeida M."/>
            <person name="Juncker A.S."/>
            <person name="Rasmussen S."/>
            <person name="Li J."/>
            <person name="Sunagawa S."/>
            <person name="Plichta D."/>
            <person name="Gautier L."/>
            <person name="Le Chatelier E."/>
            <person name="Peletier E."/>
            <person name="Bonde I."/>
            <person name="Nielsen T."/>
            <person name="Manichanh C."/>
            <person name="Arumugam M."/>
            <person name="Batto J."/>
            <person name="Santos M.B.Q.D."/>
            <person name="Blom N."/>
            <person name="Borruel N."/>
            <person name="Burgdorf K.S."/>
            <person name="Boumezbeur F."/>
            <person name="Casellas F."/>
            <person name="Dore J."/>
            <person name="Guarner F."/>
            <person name="Hansen T."/>
            <person name="Hildebrand F."/>
            <person name="Kaas R.S."/>
            <person name="Kennedy S."/>
            <person name="Kristiansen K."/>
            <person name="Kultima J.R."/>
            <person name="Leonard P."/>
            <person name="Levenez F."/>
            <person name="Lund O."/>
            <person name="Moumen B."/>
            <person name="Le Paslier D."/>
            <person name="Pons N."/>
            <person name="Pedersen O."/>
            <person name="Prifti E."/>
            <person name="Qin J."/>
            <person name="Raes J."/>
            <person name="Tap J."/>
            <person name="Tims S."/>
            <person name="Ussery D.W."/>
            <person name="Yamada T."/>
            <person name="MetaHit consortium"/>
            <person name="Renault P."/>
            <person name="Sicheritz-Ponten T."/>
            <person name="Bork P."/>
            <person name="Wang J."/>
            <person name="Brunak S."/>
            <person name="Ehrlich S.D."/>
        </authorList>
    </citation>
    <scope>NUCLEOTIDE SEQUENCE [LARGE SCALE GENOMIC DNA]</scope>
</reference>
<dbReference type="GO" id="GO:0015074">
    <property type="term" value="P:DNA integration"/>
    <property type="evidence" value="ECO:0007669"/>
    <property type="project" value="UniProtKB-KW"/>
</dbReference>
<dbReference type="Pfam" id="PF00589">
    <property type="entry name" value="Phage_integrase"/>
    <property type="match status" value="1"/>
</dbReference>
<evidence type="ECO:0000313" key="9">
    <source>
        <dbReference type="EMBL" id="CCY77268.1"/>
    </source>
</evidence>
<comment type="function">
    <text evidence="1">Site-specific tyrosine recombinase, which acts by catalyzing the cutting and rejoining of the recombining DNA molecules.</text>
</comment>
<dbReference type="GO" id="GO:0003677">
    <property type="term" value="F:DNA binding"/>
    <property type="evidence" value="ECO:0007669"/>
    <property type="project" value="UniProtKB-UniRule"/>
</dbReference>
<evidence type="ECO:0000256" key="3">
    <source>
        <dbReference type="ARBA" id="ARBA00022908"/>
    </source>
</evidence>
<evidence type="ECO:0000256" key="2">
    <source>
        <dbReference type="ARBA" id="ARBA00008857"/>
    </source>
</evidence>
<dbReference type="PROSITE" id="PS51898">
    <property type="entry name" value="TYR_RECOMBINASE"/>
    <property type="match status" value="1"/>
</dbReference>
<keyword evidence="3" id="KW-0229">DNA integration</keyword>
<dbReference type="Proteomes" id="UP000018300">
    <property type="component" value="Unassembled WGS sequence"/>
</dbReference>
<protein>
    <submittedName>
        <fullName evidence="9">Tyrosine recombinase XerC 2</fullName>
    </submittedName>
</protein>
<sequence>MNTLLNITEKYIEYCETQKCLNSKTLKAYCTDLNQFIDFLNNPYIHAISISDIENYIGYLHRSFKPKTAKRKLATVKSFYTFLEYKDYIEKNPFGKIKTSFREPLILPKTIPLYVVEKLLASIYKEHSAAHTGYRKKRTLLDIAICETLFSTGVRISELCNLRNVDVDLNIATIRIYGKGSKERIIQIGSKDVLMLLEKYKAEFITEINNCGYFFSNPYGTRLSDQSIRRMLKKYCALASIDLHITPHMFRHTFATSLLEADVDIRYIQEMLGHSSITVTEIYTHVALSKQKDILTTKHPRQRFKF</sequence>
<evidence type="ECO:0000256" key="4">
    <source>
        <dbReference type="ARBA" id="ARBA00023125"/>
    </source>
</evidence>
<dbReference type="InterPro" id="IPR004107">
    <property type="entry name" value="Integrase_SAM-like_N"/>
</dbReference>
<organism evidence="9 10">
    <name type="scientific">Eshraghiella crossota CAG:259</name>
    <dbReference type="NCBI Taxonomy" id="1263062"/>
    <lineage>
        <taxon>Bacteria</taxon>
        <taxon>Bacillati</taxon>
        <taxon>Bacillota</taxon>
        <taxon>Clostridia</taxon>
        <taxon>Lachnospirales</taxon>
        <taxon>Lachnospiraceae</taxon>
        <taxon>Eshraghiella</taxon>
    </lineage>
</organism>
<evidence type="ECO:0000256" key="1">
    <source>
        <dbReference type="ARBA" id="ARBA00003283"/>
    </source>
</evidence>
<evidence type="ECO:0000259" key="8">
    <source>
        <dbReference type="PROSITE" id="PS51900"/>
    </source>
</evidence>
<feature type="domain" description="Tyr recombinase" evidence="7">
    <location>
        <begin position="106"/>
        <end position="296"/>
    </location>
</feature>
<dbReference type="InterPro" id="IPR002104">
    <property type="entry name" value="Integrase_catalytic"/>
</dbReference>
<evidence type="ECO:0000259" key="7">
    <source>
        <dbReference type="PROSITE" id="PS51898"/>
    </source>
</evidence>
<dbReference type="PROSITE" id="PS51900">
    <property type="entry name" value="CB"/>
    <property type="match status" value="1"/>
</dbReference>
<dbReference type="Gene3D" id="1.10.443.10">
    <property type="entry name" value="Intergrase catalytic core"/>
    <property type="match status" value="1"/>
</dbReference>
<dbReference type="PANTHER" id="PTHR30349:SF41">
    <property type="entry name" value="INTEGRASE_RECOMBINASE PROTEIN MJ0367-RELATED"/>
    <property type="match status" value="1"/>
</dbReference>
<keyword evidence="5" id="KW-0233">DNA recombination</keyword>